<evidence type="ECO:0000313" key="1">
    <source>
        <dbReference type="EMBL" id="ABF88877.1"/>
    </source>
</evidence>
<organism evidence="1 2">
    <name type="scientific">Myxococcus xanthus (strain DK1622)</name>
    <dbReference type="NCBI Taxonomy" id="246197"/>
    <lineage>
        <taxon>Bacteria</taxon>
        <taxon>Pseudomonadati</taxon>
        <taxon>Myxococcota</taxon>
        <taxon>Myxococcia</taxon>
        <taxon>Myxococcales</taxon>
        <taxon>Cystobacterineae</taxon>
        <taxon>Myxococcaceae</taxon>
        <taxon>Myxococcus</taxon>
    </lineage>
</organism>
<accession>Q1D879</accession>
<protein>
    <submittedName>
        <fullName evidence="1">Lipoprotein</fullName>
    </submittedName>
</protein>
<dbReference type="STRING" id="246197.MXAN_2933"/>
<name>Q1D879_MYXXD</name>
<dbReference type="eggNOG" id="ENOG502ZRS3">
    <property type="taxonomic scope" value="Bacteria"/>
</dbReference>
<keyword evidence="2" id="KW-1185">Reference proteome</keyword>
<dbReference type="Proteomes" id="UP000002402">
    <property type="component" value="Chromosome"/>
</dbReference>
<dbReference type="OrthoDB" id="5383432at2"/>
<dbReference type="KEGG" id="mxa:MXAN_2933"/>
<dbReference type="AlphaFoldDB" id="Q1D879"/>
<gene>
    <name evidence="1" type="ordered locus">MXAN_2933</name>
</gene>
<reference evidence="1 2" key="1">
    <citation type="journal article" date="2006" name="Proc. Natl. Acad. Sci. U.S.A.">
        <title>Evolution of sensory complexity recorded in a myxobacterial genome.</title>
        <authorList>
            <person name="Goldman B.S."/>
            <person name="Nierman W.C."/>
            <person name="Kaiser D."/>
            <person name="Slater S.C."/>
            <person name="Durkin A.S."/>
            <person name="Eisen J.A."/>
            <person name="Ronning C.M."/>
            <person name="Barbazuk W.B."/>
            <person name="Blanchard M."/>
            <person name="Field C."/>
            <person name="Halling C."/>
            <person name="Hinkle G."/>
            <person name="Iartchuk O."/>
            <person name="Kim H.S."/>
            <person name="Mackenzie C."/>
            <person name="Madupu R."/>
            <person name="Miller N."/>
            <person name="Shvartsbeyn A."/>
            <person name="Sullivan S.A."/>
            <person name="Vaudin M."/>
            <person name="Wiegand R."/>
            <person name="Kaplan H.B."/>
        </authorList>
    </citation>
    <scope>NUCLEOTIDE SEQUENCE [LARGE SCALE GENOMIC DNA]</scope>
    <source>
        <strain evidence="2">DK1622</strain>
    </source>
</reference>
<dbReference type="HOGENOM" id="CLU_543830_0_0_7"/>
<keyword evidence="1" id="KW-0449">Lipoprotein</keyword>
<dbReference type="EnsemblBacteria" id="ABF88877">
    <property type="protein sequence ID" value="ABF88877"/>
    <property type="gene ID" value="MXAN_2933"/>
</dbReference>
<dbReference type="EMBL" id="CP000113">
    <property type="protein sequence ID" value="ABF88877.1"/>
    <property type="molecule type" value="Genomic_DNA"/>
</dbReference>
<evidence type="ECO:0000313" key="2">
    <source>
        <dbReference type="Proteomes" id="UP000002402"/>
    </source>
</evidence>
<sequence length="501" mass="54592">MHARRPGPCARAQWFRPSSWFSNDVSRAESYTLRRAGRWLDAPVLHLIRPAPHGWLVRRAEPPTLSPLFAKGRLHMKREVKAGIAGLVFGSMLVGCGVAPEQEAQNEVEEMTAEATSSAEAGLDEHRGSSMPAAVARFGPAVAYGDGKFFAVWTDVRTGGIYGTRVKPDGTVLDPGGIRINISDENGERPAIAFNGKYFFVVWESRDGVDGVRVKPDGTVVGPVFRAIQTDESFGPVRVACSPKICLVTYTISGDEETVIFFTRVTKDGVVLSTDDRTLSAVPNFANDASSTWNNKTKEFLVVWSDEHGQGPENADIYGNRVKENGTILDGTGFPISQAEGAQTTPDVEWTGKNYQVVWSDDRNGNPDIFGARVGKTGTVKDPEGIPISTAAGAQTEPRIAHHNDKSLVVWDDTRNGPHAVWGARWGENGDVWDPSGFPISSGFLPQEYLPDVAFGADKFFTVYAAQAVYDPSEPHFILGTRVTHQAQVKDVPALPLTRQR</sequence>
<proteinExistence type="predicted"/>